<evidence type="ECO:0000313" key="3">
    <source>
        <dbReference type="EMBL" id="NKX94247.1"/>
    </source>
</evidence>
<keyword evidence="4" id="KW-1185">Reference proteome</keyword>
<evidence type="ECO:0000256" key="2">
    <source>
        <dbReference type="SAM" id="Phobius"/>
    </source>
</evidence>
<gene>
    <name evidence="3" type="ORF">HF995_13375</name>
</gene>
<evidence type="ECO:0000256" key="1">
    <source>
        <dbReference type="SAM" id="MobiDB-lite"/>
    </source>
</evidence>
<accession>A0A9X5IQJ7</accession>
<reference evidence="3 4" key="1">
    <citation type="submission" date="2020-04" db="EMBL/GenBank/DDBJ databases">
        <title>MicrobeNet Type strains.</title>
        <authorList>
            <person name="Nicholson A.C."/>
        </authorList>
    </citation>
    <scope>NUCLEOTIDE SEQUENCE [LARGE SCALE GENOMIC DNA]</scope>
    <source>
        <strain evidence="3 4">ATCC BAA-789</strain>
    </source>
</reference>
<feature type="region of interest" description="Disordered" evidence="1">
    <location>
        <begin position="149"/>
        <end position="196"/>
    </location>
</feature>
<protein>
    <submittedName>
        <fullName evidence="3">Uncharacterized protein</fullName>
    </submittedName>
</protein>
<dbReference type="AlphaFoldDB" id="A0A9X5IQJ7"/>
<comment type="caution">
    <text evidence="3">The sequence shown here is derived from an EMBL/GenBank/DDBJ whole genome shotgun (WGS) entry which is preliminary data.</text>
</comment>
<proteinExistence type="predicted"/>
<feature type="compositionally biased region" description="Polar residues" evidence="1">
    <location>
        <begin position="164"/>
        <end position="177"/>
    </location>
</feature>
<feature type="transmembrane region" description="Helical" evidence="2">
    <location>
        <begin position="201"/>
        <end position="222"/>
    </location>
</feature>
<sequence length="233" mass="23697">MVLLAVPATGASAGVEPGLVADHAQLVIADVAPGHPGVGTTWLTNTASIPLQVTALSVARGDLVAGGLTVTVQACSAAWVHADCPTGALEVAQATIVEGITTTTTTFRIEANDKTQLRVEASLPSTVGNEAQARSASVTLTWAGIKAPWRPGDPEDEPAAQPTVEPSWTQTDPNTPKITPEEPRPGPGWLPRTGPAGTTTIIGAAAALILAGIGTVSARALITQRRRSTTEGA</sequence>
<organism evidence="3 4">
    <name type="scientific">Sanguibacter hominis ATCC BAA-789</name>
    <dbReference type="NCBI Taxonomy" id="1312740"/>
    <lineage>
        <taxon>Bacteria</taxon>
        <taxon>Bacillati</taxon>
        <taxon>Actinomycetota</taxon>
        <taxon>Actinomycetes</taxon>
        <taxon>Micrococcales</taxon>
        <taxon>Sanguibacteraceae</taxon>
        <taxon>Sanguibacter</taxon>
    </lineage>
</organism>
<keyword evidence="2" id="KW-0472">Membrane</keyword>
<keyword evidence="2" id="KW-0812">Transmembrane</keyword>
<keyword evidence="2" id="KW-1133">Transmembrane helix</keyword>
<dbReference type="RefSeq" id="WP_168448321.1">
    <property type="nucleotide sequence ID" value="NZ_JAAXOW010000007.1"/>
</dbReference>
<evidence type="ECO:0000313" key="4">
    <source>
        <dbReference type="Proteomes" id="UP000774283"/>
    </source>
</evidence>
<dbReference type="EMBL" id="JAAXOW010000007">
    <property type="protein sequence ID" value="NKX94247.1"/>
    <property type="molecule type" value="Genomic_DNA"/>
</dbReference>
<name>A0A9X5IQJ7_9MICO</name>
<dbReference type="Proteomes" id="UP000774283">
    <property type="component" value="Unassembled WGS sequence"/>
</dbReference>